<comment type="caution">
    <text evidence="1">The sequence shown here is derived from an EMBL/GenBank/DDBJ whole genome shotgun (WGS) entry which is preliminary data.</text>
</comment>
<gene>
    <name evidence="1" type="ORF">FK219_003945</name>
</gene>
<evidence type="ECO:0000313" key="1">
    <source>
        <dbReference type="EMBL" id="NHF62399.1"/>
    </source>
</evidence>
<protein>
    <submittedName>
        <fullName evidence="1">Uncharacterized protein</fullName>
    </submittedName>
</protein>
<reference evidence="1 2" key="1">
    <citation type="submission" date="2019-06" db="EMBL/GenBank/DDBJ databases">
        <authorList>
            <person name="De-Chao Zhang Q."/>
        </authorList>
    </citation>
    <scope>NUCLEOTIDE SEQUENCE [LARGE SCALE GENOMIC DNA]</scope>
    <source>
        <strain evidence="1 2">KN1116</strain>
    </source>
</reference>
<dbReference type="AlphaFoldDB" id="A0A9E5JL28"/>
<sequence>MGRIETPTRESLESERLAIVQSVGRDEVSLRADAQRGLLIGDEWHALERLDAIGFLLGEAETPFE</sequence>
<dbReference type="EMBL" id="VIKT02000004">
    <property type="protein sequence ID" value="NHF62399.1"/>
    <property type="molecule type" value="Genomic_DNA"/>
</dbReference>
<organism evidence="1 2">
    <name type="scientific">Microcella pacifica</name>
    <dbReference type="NCBI Taxonomy" id="2591847"/>
    <lineage>
        <taxon>Bacteria</taxon>
        <taxon>Bacillati</taxon>
        <taxon>Actinomycetota</taxon>
        <taxon>Actinomycetes</taxon>
        <taxon>Micrococcales</taxon>
        <taxon>Microbacteriaceae</taxon>
        <taxon>Microcella</taxon>
    </lineage>
</organism>
<name>A0A9E5JL28_9MICO</name>
<keyword evidence="2" id="KW-1185">Reference proteome</keyword>
<evidence type="ECO:0000313" key="2">
    <source>
        <dbReference type="Proteomes" id="UP000818266"/>
    </source>
</evidence>
<dbReference type="Proteomes" id="UP000818266">
    <property type="component" value="Unassembled WGS sequence"/>
</dbReference>
<dbReference type="OrthoDB" id="4744675at2"/>
<proteinExistence type="predicted"/>
<reference evidence="1 2" key="2">
    <citation type="submission" date="2020-03" db="EMBL/GenBank/DDBJ databases">
        <title>Chryseoglobus sp. isolated from a deep-sea seamount.</title>
        <authorList>
            <person name="Zhang D.-C."/>
        </authorList>
    </citation>
    <scope>NUCLEOTIDE SEQUENCE [LARGE SCALE GENOMIC DNA]</scope>
    <source>
        <strain evidence="1 2">KN1116</strain>
    </source>
</reference>
<dbReference type="RefSeq" id="WP_152583125.1">
    <property type="nucleotide sequence ID" value="NZ_JAVJPO010000004.1"/>
</dbReference>
<accession>A0A9E5JL28</accession>